<sequence>MERKIEGQTELEFLEWIYIVIGDDEVDYMWAISGRIGELRATKSVDNIKKIAEGCGSHKRLYPKNDNLEHIYFTCGDNRFHSEDDEPTLCEKCRKKYFDAIKKHKKSWNPNFKLRKRGKQ</sequence>
<dbReference type="EMBL" id="LAZR01012904">
    <property type="protein sequence ID" value="KKM24541.1"/>
    <property type="molecule type" value="Genomic_DNA"/>
</dbReference>
<name>A0A0F9IAC7_9ZZZZ</name>
<gene>
    <name evidence="1" type="ORF">LCGC14_1603980</name>
</gene>
<accession>A0A0F9IAC7</accession>
<protein>
    <submittedName>
        <fullName evidence="1">Uncharacterized protein</fullName>
    </submittedName>
</protein>
<organism evidence="1">
    <name type="scientific">marine sediment metagenome</name>
    <dbReference type="NCBI Taxonomy" id="412755"/>
    <lineage>
        <taxon>unclassified sequences</taxon>
        <taxon>metagenomes</taxon>
        <taxon>ecological metagenomes</taxon>
    </lineage>
</organism>
<comment type="caution">
    <text evidence="1">The sequence shown here is derived from an EMBL/GenBank/DDBJ whole genome shotgun (WGS) entry which is preliminary data.</text>
</comment>
<evidence type="ECO:0000313" key="1">
    <source>
        <dbReference type="EMBL" id="KKM24541.1"/>
    </source>
</evidence>
<proteinExistence type="predicted"/>
<dbReference type="AlphaFoldDB" id="A0A0F9IAC7"/>
<reference evidence="1" key="1">
    <citation type="journal article" date="2015" name="Nature">
        <title>Complex archaea that bridge the gap between prokaryotes and eukaryotes.</title>
        <authorList>
            <person name="Spang A."/>
            <person name="Saw J.H."/>
            <person name="Jorgensen S.L."/>
            <person name="Zaremba-Niedzwiedzka K."/>
            <person name="Martijn J."/>
            <person name="Lind A.E."/>
            <person name="van Eijk R."/>
            <person name="Schleper C."/>
            <person name="Guy L."/>
            <person name="Ettema T.J."/>
        </authorList>
    </citation>
    <scope>NUCLEOTIDE SEQUENCE</scope>
</reference>